<keyword evidence="2" id="KW-0812">Transmembrane</keyword>
<dbReference type="PANTHER" id="PTHR43268">
    <property type="entry name" value="THIOSULFATE SULFURTRANSFERASE/RHODANESE-LIKE DOMAIN-CONTAINING PROTEIN 2"/>
    <property type="match status" value="1"/>
</dbReference>
<dbReference type="InterPro" id="IPR036873">
    <property type="entry name" value="Rhodanese-like_dom_sf"/>
</dbReference>
<feature type="transmembrane region" description="Helical" evidence="2">
    <location>
        <begin position="12"/>
        <end position="30"/>
    </location>
</feature>
<evidence type="ECO:0000256" key="1">
    <source>
        <dbReference type="HAMAP-Rule" id="MF_00469"/>
    </source>
</evidence>
<evidence type="ECO:0000259" key="3">
    <source>
        <dbReference type="PROSITE" id="PS50206"/>
    </source>
</evidence>
<reference evidence="4 5" key="1">
    <citation type="journal article" date="2019" name="Int. J. Syst. Evol. Microbiol.">
        <title>The Global Catalogue of Microorganisms (GCM) 10K type strain sequencing project: providing services to taxonomists for standard genome sequencing and annotation.</title>
        <authorList>
            <consortium name="The Broad Institute Genomics Platform"/>
            <consortium name="The Broad Institute Genome Sequencing Center for Infectious Disease"/>
            <person name="Wu L."/>
            <person name="Ma J."/>
        </authorList>
    </citation>
    <scope>NUCLEOTIDE SEQUENCE [LARGE SCALE GENOMIC DNA]</scope>
    <source>
        <strain evidence="4 5">JCM 12398</strain>
    </source>
</reference>
<dbReference type="SUPFAM" id="SSF52821">
    <property type="entry name" value="Rhodanese/Cell cycle control phosphatase"/>
    <property type="match status" value="1"/>
</dbReference>
<proteinExistence type="inferred from homology"/>
<dbReference type="InterPro" id="IPR040503">
    <property type="entry name" value="TRHO_N"/>
</dbReference>
<evidence type="ECO:0000313" key="5">
    <source>
        <dbReference type="Proteomes" id="UP001501266"/>
    </source>
</evidence>
<dbReference type="Gene3D" id="3.40.250.10">
    <property type="entry name" value="Rhodanese-like domain"/>
    <property type="match status" value="1"/>
</dbReference>
<gene>
    <name evidence="1" type="primary">trhO</name>
    <name evidence="4" type="ORF">GCM10009640_17190</name>
</gene>
<organism evidence="4 5">
    <name type="scientific">Agrococcus citreus</name>
    <dbReference type="NCBI Taxonomy" id="84643"/>
    <lineage>
        <taxon>Bacteria</taxon>
        <taxon>Bacillati</taxon>
        <taxon>Actinomycetota</taxon>
        <taxon>Actinomycetes</taxon>
        <taxon>Micrococcales</taxon>
        <taxon>Microbacteriaceae</taxon>
        <taxon>Agrococcus</taxon>
    </lineage>
</organism>
<comment type="catalytic activity">
    <reaction evidence="1">
        <text>uridine(34) in tRNA + AH2 + O2 = 5-hydroxyuridine(34) in tRNA + A + H2O</text>
        <dbReference type="Rhea" id="RHEA:64224"/>
        <dbReference type="Rhea" id="RHEA-COMP:11727"/>
        <dbReference type="Rhea" id="RHEA-COMP:13381"/>
        <dbReference type="ChEBI" id="CHEBI:13193"/>
        <dbReference type="ChEBI" id="CHEBI:15377"/>
        <dbReference type="ChEBI" id="CHEBI:15379"/>
        <dbReference type="ChEBI" id="CHEBI:17499"/>
        <dbReference type="ChEBI" id="CHEBI:65315"/>
        <dbReference type="ChEBI" id="CHEBI:136877"/>
    </reaction>
</comment>
<dbReference type="Pfam" id="PF12368">
    <property type="entry name" value="Rhodanese_C"/>
    <property type="match status" value="1"/>
</dbReference>
<comment type="similarity">
    <text evidence="1">Belongs to the TrhO family.</text>
</comment>
<feature type="domain" description="Rhodanese" evidence="3">
    <location>
        <begin position="195"/>
        <end position="290"/>
    </location>
</feature>
<protein>
    <recommendedName>
        <fullName evidence="1">tRNA uridine(34) hydroxylase</fullName>
        <ecNumber evidence="1">1.14.-.-</ecNumber>
    </recommendedName>
    <alternativeName>
        <fullName evidence="1">tRNA hydroxylation protein O</fullName>
    </alternativeName>
</protein>
<dbReference type="CDD" id="cd01518">
    <property type="entry name" value="RHOD_YceA"/>
    <property type="match status" value="1"/>
</dbReference>
<dbReference type="EMBL" id="BAAAKK010000005">
    <property type="protein sequence ID" value="GAA1423260.1"/>
    <property type="molecule type" value="Genomic_DNA"/>
</dbReference>
<dbReference type="PANTHER" id="PTHR43268:SF6">
    <property type="entry name" value="THIOSULFATE SULFURTRANSFERASE_RHODANESE-LIKE DOMAIN-CONTAINING PROTEIN 2"/>
    <property type="match status" value="1"/>
</dbReference>
<dbReference type="InterPro" id="IPR022111">
    <property type="entry name" value="Rhodanese_C"/>
</dbReference>
<keyword evidence="1" id="KW-0819">tRNA processing</keyword>
<dbReference type="Pfam" id="PF17773">
    <property type="entry name" value="UPF0176_N"/>
    <property type="match status" value="1"/>
</dbReference>
<evidence type="ECO:0000313" key="4">
    <source>
        <dbReference type="EMBL" id="GAA1423260.1"/>
    </source>
</evidence>
<keyword evidence="2" id="KW-1133">Transmembrane helix</keyword>
<accession>A0ABN1YV70</accession>
<dbReference type="Gene3D" id="3.30.70.100">
    <property type="match status" value="1"/>
</dbReference>
<comment type="caution">
    <text evidence="4">The sequence shown here is derived from an EMBL/GenBank/DDBJ whole genome shotgun (WGS) entry which is preliminary data.</text>
</comment>
<dbReference type="PROSITE" id="PS50206">
    <property type="entry name" value="RHODANESE_3"/>
    <property type="match status" value="1"/>
</dbReference>
<dbReference type="EC" id="1.14.-.-" evidence="1"/>
<dbReference type="NCBIfam" id="NF001134">
    <property type="entry name" value="PRK00142.1-2"/>
    <property type="match status" value="1"/>
</dbReference>
<dbReference type="HAMAP" id="MF_00469">
    <property type="entry name" value="TrhO"/>
    <property type="match status" value="1"/>
</dbReference>
<keyword evidence="2" id="KW-0472">Membrane</keyword>
<dbReference type="SMART" id="SM00450">
    <property type="entry name" value="RHOD"/>
    <property type="match status" value="1"/>
</dbReference>
<name>A0ABN1YV70_9MICO</name>
<dbReference type="Pfam" id="PF00581">
    <property type="entry name" value="Rhodanese"/>
    <property type="match status" value="1"/>
</dbReference>
<dbReference type="InterPro" id="IPR020936">
    <property type="entry name" value="TrhO"/>
</dbReference>
<dbReference type="Proteomes" id="UP001501266">
    <property type="component" value="Unassembled WGS sequence"/>
</dbReference>
<dbReference type="InterPro" id="IPR001763">
    <property type="entry name" value="Rhodanese-like_dom"/>
</dbReference>
<keyword evidence="5" id="KW-1185">Reference proteome</keyword>
<keyword evidence="1" id="KW-0560">Oxidoreductase</keyword>
<sequence length="355" mass="38728">MSLGSTRNDVFATSPIASAGLPLLFTVIAISHCNHMFTRSHPARWGTRIRSRLALSHNRGPDPWEDRWMHKVLLYYRFTPIADPEAVRLWQHALASSLGLTGRILISPHGINGTVGGELDACKRYARATREYSGFAGLDIKWSTGTGDDFPRLTVKVRDEIVTFGAPDELQVDADGVVGGGTHLQPAELHKLVEERDDVVLFDGRNRFEADIGRFQGAIVPDVDTTRDFVELLDSGAYDHLKDKPVVTYCTGGVRCEVLSSLMTKRGFSEVYQLDGGIVRYGETFGNAGLWEGSLYVFDERRTMDFGTGAAVLGSCTRCGAATSGMGNCADWSCRKQVTTCEACEPACAAHADAA</sequence>
<evidence type="ECO:0000256" key="2">
    <source>
        <dbReference type="SAM" id="Phobius"/>
    </source>
</evidence>
<comment type="function">
    <text evidence="1">Catalyzes oxygen-dependent 5-hydroxyuridine (ho5U) modification at position 34 in tRNAs.</text>
</comment>